<dbReference type="WBParaSite" id="ALUE_0002113801-mRNA-1">
    <property type="protein sequence ID" value="ALUE_0002113801-mRNA-1"/>
    <property type="gene ID" value="ALUE_0002113801"/>
</dbReference>
<keyword evidence="1" id="KW-1185">Reference proteome</keyword>
<proteinExistence type="predicted"/>
<sequence length="68" mass="8209">MRAAGLNAIQFYIPWNFHEIYEGVLVRILYYSSIVGVSIHPKLEIFHYCYLRAQESIYFRWPLCVYVF</sequence>
<organism evidence="1 2">
    <name type="scientific">Ascaris lumbricoides</name>
    <name type="common">Giant roundworm</name>
    <dbReference type="NCBI Taxonomy" id="6252"/>
    <lineage>
        <taxon>Eukaryota</taxon>
        <taxon>Metazoa</taxon>
        <taxon>Ecdysozoa</taxon>
        <taxon>Nematoda</taxon>
        <taxon>Chromadorea</taxon>
        <taxon>Rhabditida</taxon>
        <taxon>Spirurina</taxon>
        <taxon>Ascaridomorpha</taxon>
        <taxon>Ascaridoidea</taxon>
        <taxon>Ascarididae</taxon>
        <taxon>Ascaris</taxon>
    </lineage>
</organism>
<name>A0A0M3IQW0_ASCLU</name>
<evidence type="ECO:0000313" key="2">
    <source>
        <dbReference type="WBParaSite" id="ALUE_0002113801-mRNA-1"/>
    </source>
</evidence>
<reference evidence="2" key="1">
    <citation type="submission" date="2017-02" db="UniProtKB">
        <authorList>
            <consortium name="WormBaseParasite"/>
        </authorList>
    </citation>
    <scope>IDENTIFICATION</scope>
</reference>
<dbReference type="InterPro" id="IPR017853">
    <property type="entry name" value="GH"/>
</dbReference>
<dbReference type="SUPFAM" id="SSF51445">
    <property type="entry name" value="(Trans)glycosidases"/>
    <property type="match status" value="1"/>
</dbReference>
<accession>A0A0M3IQW0</accession>
<protein>
    <submittedName>
        <fullName evidence="2">Beta-galactosidase</fullName>
    </submittedName>
</protein>
<dbReference type="Proteomes" id="UP000036681">
    <property type="component" value="Unplaced"/>
</dbReference>
<dbReference type="Gene3D" id="3.20.20.80">
    <property type="entry name" value="Glycosidases"/>
    <property type="match status" value="1"/>
</dbReference>
<dbReference type="AlphaFoldDB" id="A0A0M3IQW0"/>
<evidence type="ECO:0000313" key="1">
    <source>
        <dbReference type="Proteomes" id="UP000036681"/>
    </source>
</evidence>